<dbReference type="Gene3D" id="1.50.10.10">
    <property type="match status" value="1"/>
</dbReference>
<comment type="caution">
    <text evidence="2">The sequence shown here is derived from an EMBL/GenBank/DDBJ whole genome shotgun (WGS) entry which is preliminary data.</text>
</comment>
<proteinExistence type="predicted"/>
<organism evidence="2 3">
    <name type="scientific">Candidatus Amunia macphersoniae</name>
    <dbReference type="NCBI Taxonomy" id="3127014"/>
    <lineage>
        <taxon>Bacteria</taxon>
        <taxon>Bacillati</taxon>
        <taxon>Candidatus Dormiibacterota</taxon>
        <taxon>Candidatus Dormibacteria</taxon>
        <taxon>Candidatus Aeolococcales</taxon>
        <taxon>Candidatus Aeolococcaceae</taxon>
        <taxon>Candidatus Amunia</taxon>
    </lineage>
</organism>
<evidence type="ECO:0000259" key="1">
    <source>
        <dbReference type="Pfam" id="PF03190"/>
    </source>
</evidence>
<dbReference type="AlphaFoldDB" id="A0A934NEX9"/>
<dbReference type="EMBL" id="JAEKNN010000032">
    <property type="protein sequence ID" value="MBJ7609233.1"/>
    <property type="molecule type" value="Genomic_DNA"/>
</dbReference>
<gene>
    <name evidence="2" type="ORF">JF887_07345</name>
</gene>
<dbReference type="Pfam" id="PF03190">
    <property type="entry name" value="Thioredox_DsbH"/>
    <property type="match status" value="1"/>
</dbReference>
<protein>
    <submittedName>
        <fullName evidence="2">Thioredoxin domain-containing protein</fullName>
    </submittedName>
</protein>
<dbReference type="PANTHER" id="PTHR42899:SF1">
    <property type="entry name" value="SPERMATOGENESIS-ASSOCIATED PROTEIN 20"/>
    <property type="match status" value="1"/>
</dbReference>
<dbReference type="InterPro" id="IPR008928">
    <property type="entry name" value="6-hairpin_glycosidase_sf"/>
</dbReference>
<accession>A0A934NEX9</accession>
<dbReference type="InterPro" id="IPR004879">
    <property type="entry name" value="Ssp411-like_TRX"/>
</dbReference>
<dbReference type="PIRSF" id="PIRSF006402">
    <property type="entry name" value="UCP006402_thioredoxin"/>
    <property type="match status" value="1"/>
</dbReference>
<feature type="domain" description="Spermatogenesis-associated protein 20-like TRX" evidence="1">
    <location>
        <begin position="3"/>
        <end position="161"/>
    </location>
</feature>
<name>A0A934NEX9_9BACT</name>
<dbReference type="InterPro" id="IPR024705">
    <property type="entry name" value="Ssp411"/>
</dbReference>
<evidence type="ECO:0000313" key="3">
    <source>
        <dbReference type="Proteomes" id="UP000614410"/>
    </source>
</evidence>
<dbReference type="InterPro" id="IPR012341">
    <property type="entry name" value="6hp_glycosidase-like_sf"/>
</dbReference>
<evidence type="ECO:0000313" key="2">
    <source>
        <dbReference type="EMBL" id="MBJ7609233.1"/>
    </source>
</evidence>
<dbReference type="SUPFAM" id="SSF52833">
    <property type="entry name" value="Thioredoxin-like"/>
    <property type="match status" value="1"/>
</dbReference>
<dbReference type="PANTHER" id="PTHR42899">
    <property type="entry name" value="SPERMATOGENESIS-ASSOCIATED PROTEIN 20"/>
    <property type="match status" value="1"/>
</dbReference>
<dbReference type="Proteomes" id="UP000614410">
    <property type="component" value="Unassembled WGS sequence"/>
</dbReference>
<dbReference type="CDD" id="cd02955">
    <property type="entry name" value="SSP411"/>
    <property type="match status" value="1"/>
</dbReference>
<dbReference type="InterPro" id="IPR036249">
    <property type="entry name" value="Thioredoxin-like_sf"/>
</dbReference>
<dbReference type="GO" id="GO:0005975">
    <property type="term" value="P:carbohydrate metabolic process"/>
    <property type="evidence" value="ECO:0007669"/>
    <property type="project" value="InterPro"/>
</dbReference>
<reference evidence="2 3" key="1">
    <citation type="submission" date="2020-10" db="EMBL/GenBank/DDBJ databases">
        <title>Ca. Dormibacterota MAGs.</title>
        <authorList>
            <person name="Montgomery K."/>
        </authorList>
    </citation>
    <scope>NUCLEOTIDE SEQUENCE [LARGE SCALE GENOMIC DNA]</scope>
    <source>
        <strain evidence="2">Mitchell_Peninsula_5</strain>
    </source>
</reference>
<dbReference type="SUPFAM" id="SSF48208">
    <property type="entry name" value="Six-hairpin glycosidases"/>
    <property type="match status" value="1"/>
</dbReference>
<dbReference type="Gene3D" id="3.40.30.10">
    <property type="entry name" value="Glutaredoxin"/>
    <property type="match status" value="1"/>
</dbReference>
<sequence>MSNRLAGETSPYLLQHADNPVDWYPWGEEAFAQAREQDKPVLLSIGYSACHWCHVMAHESFDSETTARLMNELFVNIKVDREERPDVDSIYMQAVVAISGQGGWPMTVFLTPAGEPYFGGTYFPPEDRHGMRGFPYVLNAASDVYRSRRHEVTAAAEQLRRIVEPPTLAPGSLTVATLDAATGQLIAQADMRHGGFGGAPKFPHPGALDFLLRRHRATGERRPLDVVTVALDQMARGGINDQLAGGFHRYAVDGTWSVPHFEKMLYDNAQLAPVYLHAYQLSGEARWKGVVEATLDYVVRELSLEQGGFASSQDADSPGGEGSYFVWTPGQLVEVLGEGDATLAARVFGVSQGGNFEHGATVLSLPYPLAQVALSLRLGEADLDHRIDSIRSRLLAARRHRPAPGRDDKVLTSWNALMLGALAEAGAALERPDYVDAAKRNADFLLEELRPDGVMLRTWKDGKAKITGFLEDSAFLADALISLHAASGHSTYLAAARQLVADALVRFGDGGGVFYDTASDAPPLLVRPRTLDDNPIPAGQSALASALLRLGALSGDTVMRDRALEILGPMAAPVARAPLGVSSLACAMDRALAPSREIAITGGADRLATQELVGVVNRTWMPDTVVAWGDSDGIELMSNRSLVDGEPAAYVCRNFACALPVTNPAELAAMLESRSKDS</sequence>